<name>A0ABR8NL70_9MICO</name>
<protein>
    <recommendedName>
        <fullName evidence="3">Secreted protein</fullName>
    </recommendedName>
</protein>
<evidence type="ECO:0000313" key="2">
    <source>
        <dbReference type="Proteomes" id="UP000598426"/>
    </source>
</evidence>
<comment type="caution">
    <text evidence="1">The sequence shown here is derived from an EMBL/GenBank/DDBJ whole genome shotgun (WGS) entry which is preliminary data.</text>
</comment>
<keyword evidence="2" id="KW-1185">Reference proteome</keyword>
<dbReference type="RefSeq" id="WP_191171036.1">
    <property type="nucleotide sequence ID" value="NZ_JACXZS010000003.1"/>
</dbReference>
<proteinExistence type="predicted"/>
<dbReference type="EMBL" id="JACXZS010000003">
    <property type="protein sequence ID" value="MBD3941419.1"/>
    <property type="molecule type" value="Genomic_DNA"/>
</dbReference>
<gene>
    <name evidence="1" type="ORF">IF188_06875</name>
</gene>
<dbReference type="Proteomes" id="UP000598426">
    <property type="component" value="Unassembled WGS sequence"/>
</dbReference>
<evidence type="ECO:0000313" key="1">
    <source>
        <dbReference type="EMBL" id="MBD3941419.1"/>
    </source>
</evidence>
<dbReference type="Pfam" id="PF18143">
    <property type="entry name" value="HAD_SAK_2"/>
    <property type="match status" value="1"/>
</dbReference>
<evidence type="ECO:0008006" key="3">
    <source>
        <dbReference type="Google" id="ProtNLM"/>
    </source>
</evidence>
<organism evidence="1 2">
    <name type="scientific">Microbacterium helvum</name>
    <dbReference type="NCBI Taxonomy" id="2773713"/>
    <lineage>
        <taxon>Bacteria</taxon>
        <taxon>Bacillati</taxon>
        <taxon>Actinomycetota</taxon>
        <taxon>Actinomycetes</taxon>
        <taxon>Micrococcales</taxon>
        <taxon>Microbacteriaceae</taxon>
        <taxon>Microbacterium</taxon>
    </lineage>
</organism>
<reference evidence="1 2" key="1">
    <citation type="submission" date="2020-09" db="EMBL/GenBank/DDBJ databases">
        <title>Isolation and identification of active actinomycetes.</title>
        <authorList>
            <person name="Li X."/>
        </authorList>
    </citation>
    <scope>NUCLEOTIDE SEQUENCE [LARGE SCALE GENOMIC DNA]</scope>
    <source>
        <strain evidence="1 2">NEAU-LLC</strain>
    </source>
</reference>
<sequence length="166" mass="18273">MSTPTITTRQRVLVVLDVDGTISPIPPRDGSGEPVWATPVAEPVLAALHELVSRPGVMLGWVTSWAPGMLQWLVRERLGGRLDGPYLPDEDDWDRGWRARSIVETVADTGVDTVVWIDDMAVRSTLMRGLGRAGLEPAVLVIRPDMYIGVTLQQARHAARFIDAVR</sequence>
<accession>A0ABR8NL70</accession>